<dbReference type="RefSeq" id="WP_079591732.1">
    <property type="nucleotide sequence ID" value="NZ_FUYX01000009.1"/>
</dbReference>
<evidence type="ECO:0000313" key="1">
    <source>
        <dbReference type="EMBL" id="SKB96629.1"/>
    </source>
</evidence>
<accession>A0A1T5FKE1</accession>
<sequence>MAEKMKLPDFDRMLYGGLTFLRQPDSLLMTDAMRGKLQAAAEPILVSKSEEAAFRYAGMEILAYPVGTVVLHKRTGQKMVIEENSVLTAIREDVVIALPESRAALQQEPRHDRD</sequence>
<reference evidence="1 2" key="1">
    <citation type="submission" date="2017-02" db="EMBL/GenBank/DDBJ databases">
        <authorList>
            <person name="Peterson S.W."/>
        </authorList>
    </citation>
    <scope>NUCLEOTIDE SEQUENCE [LARGE SCALE GENOMIC DNA]</scope>
    <source>
        <strain evidence="1 2">DSM 9653</strain>
    </source>
</reference>
<organism evidence="1 2">
    <name type="scientific">Bosea thiooxidans</name>
    <dbReference type="NCBI Taxonomy" id="53254"/>
    <lineage>
        <taxon>Bacteria</taxon>
        <taxon>Pseudomonadati</taxon>
        <taxon>Pseudomonadota</taxon>
        <taxon>Alphaproteobacteria</taxon>
        <taxon>Hyphomicrobiales</taxon>
        <taxon>Boseaceae</taxon>
        <taxon>Bosea</taxon>
    </lineage>
</organism>
<gene>
    <name evidence="1" type="ORF">SAMN05660750_03298</name>
</gene>
<dbReference type="EMBL" id="FUYX01000009">
    <property type="protein sequence ID" value="SKB96629.1"/>
    <property type="molecule type" value="Genomic_DNA"/>
</dbReference>
<proteinExistence type="predicted"/>
<protein>
    <submittedName>
        <fullName evidence="1">Uncharacterized protein</fullName>
    </submittedName>
</protein>
<dbReference type="AlphaFoldDB" id="A0A1T5FKE1"/>
<name>A0A1T5FKE1_9HYPH</name>
<dbReference type="Proteomes" id="UP000190130">
    <property type="component" value="Unassembled WGS sequence"/>
</dbReference>
<evidence type="ECO:0000313" key="2">
    <source>
        <dbReference type="Proteomes" id="UP000190130"/>
    </source>
</evidence>